<organism evidence="3 4">
    <name type="scientific">Agitococcus lubricus</name>
    <dbReference type="NCBI Taxonomy" id="1077255"/>
    <lineage>
        <taxon>Bacteria</taxon>
        <taxon>Pseudomonadati</taxon>
        <taxon>Pseudomonadota</taxon>
        <taxon>Gammaproteobacteria</taxon>
        <taxon>Moraxellales</taxon>
        <taxon>Moraxellaceae</taxon>
        <taxon>Agitococcus</taxon>
    </lineage>
</organism>
<evidence type="ECO:0000313" key="3">
    <source>
        <dbReference type="EMBL" id="PTQ91110.1"/>
    </source>
</evidence>
<dbReference type="Proteomes" id="UP000244223">
    <property type="component" value="Unassembled WGS sequence"/>
</dbReference>
<evidence type="ECO:0000256" key="1">
    <source>
        <dbReference type="SAM" id="SignalP"/>
    </source>
</evidence>
<dbReference type="GO" id="GO:0008289">
    <property type="term" value="F:lipid binding"/>
    <property type="evidence" value="ECO:0007669"/>
    <property type="project" value="InterPro"/>
</dbReference>
<keyword evidence="4" id="KW-1185">Reference proteome</keyword>
<gene>
    <name evidence="3" type="ORF">C8N29_101182</name>
</gene>
<evidence type="ECO:0000259" key="2">
    <source>
        <dbReference type="PROSITE" id="PS50848"/>
    </source>
</evidence>
<dbReference type="PANTHER" id="PTHR19308:SF14">
    <property type="entry name" value="START DOMAIN-CONTAINING PROTEIN"/>
    <property type="match status" value="1"/>
</dbReference>
<dbReference type="EMBL" id="QAON01000001">
    <property type="protein sequence ID" value="PTQ91110.1"/>
    <property type="molecule type" value="Genomic_DNA"/>
</dbReference>
<dbReference type="PROSITE" id="PS50848">
    <property type="entry name" value="START"/>
    <property type="match status" value="1"/>
</dbReference>
<dbReference type="PANTHER" id="PTHR19308">
    <property type="entry name" value="PHOSPHATIDYLCHOLINE TRANSFER PROTEIN"/>
    <property type="match status" value="1"/>
</dbReference>
<protein>
    <recommendedName>
        <fullName evidence="2">START domain-containing protein</fullName>
    </recommendedName>
</protein>
<feature type="signal peptide" evidence="1">
    <location>
        <begin position="1"/>
        <end position="23"/>
    </location>
</feature>
<keyword evidence="1" id="KW-0732">Signal</keyword>
<dbReference type="InterPro" id="IPR051213">
    <property type="entry name" value="START_lipid_transfer"/>
</dbReference>
<accession>A0A2T5J3C8</accession>
<proteinExistence type="predicted"/>
<dbReference type="GO" id="GO:0005737">
    <property type="term" value="C:cytoplasm"/>
    <property type="evidence" value="ECO:0007669"/>
    <property type="project" value="UniProtKB-ARBA"/>
</dbReference>
<reference evidence="3 4" key="1">
    <citation type="submission" date="2018-04" db="EMBL/GenBank/DDBJ databases">
        <title>Genomic Encyclopedia of Archaeal and Bacterial Type Strains, Phase II (KMG-II): from individual species to whole genera.</title>
        <authorList>
            <person name="Goeker M."/>
        </authorList>
    </citation>
    <scope>NUCLEOTIDE SEQUENCE [LARGE SCALE GENOMIC DNA]</scope>
    <source>
        <strain evidence="3 4">DSM 5822</strain>
    </source>
</reference>
<dbReference type="InterPro" id="IPR002913">
    <property type="entry name" value="START_lipid-bd_dom"/>
</dbReference>
<dbReference type="SUPFAM" id="SSF55961">
    <property type="entry name" value="Bet v1-like"/>
    <property type="match status" value="1"/>
</dbReference>
<dbReference type="InterPro" id="IPR023393">
    <property type="entry name" value="START-like_dom_sf"/>
</dbReference>
<comment type="caution">
    <text evidence="3">The sequence shown here is derived from an EMBL/GenBank/DDBJ whole genome shotgun (WGS) entry which is preliminary data.</text>
</comment>
<feature type="domain" description="START" evidence="2">
    <location>
        <begin position="39"/>
        <end position="200"/>
    </location>
</feature>
<feature type="chain" id="PRO_5031226790" description="START domain-containing protein" evidence="1">
    <location>
        <begin position="24"/>
        <end position="253"/>
    </location>
</feature>
<dbReference type="AlphaFoldDB" id="A0A2T5J3C8"/>
<dbReference type="Gene3D" id="3.30.530.20">
    <property type="match status" value="1"/>
</dbReference>
<evidence type="ECO:0000313" key="4">
    <source>
        <dbReference type="Proteomes" id="UP000244223"/>
    </source>
</evidence>
<name>A0A2T5J3C8_9GAMM</name>
<sequence>MLRQLFIAMGFVSLLTVSAVTHAENDDLDELQMKLTNEWTLVKNDRLRDIKTYARLEDGKRYRSFKATVLMKEVKPETLVRLILDFDNYNKWYWQVLESKLLKKVSPTEYYLYLVHKAPTGLPDRDVILHATVQPQTATRNYLLLKVDTEPNYIPPKPPLVRMIAEDLSFKFTPVNGNDIFVEAEGYVDPGGQVPSWAANFIQHSAPYSVALGVLRMLKKDEYVKSREPVPFKVYSYNDYMEKQRLGQLPQAQ</sequence>